<evidence type="ECO:0000313" key="2">
    <source>
        <dbReference type="Proteomes" id="UP000192927"/>
    </source>
</evidence>
<evidence type="ECO:0000313" key="1">
    <source>
        <dbReference type="EMBL" id="SLM36039.1"/>
    </source>
</evidence>
<reference evidence="2" key="1">
    <citation type="submission" date="2017-03" db="EMBL/GenBank/DDBJ databases">
        <authorList>
            <person name="Sharma R."/>
            <person name="Thines M."/>
        </authorList>
    </citation>
    <scope>NUCLEOTIDE SEQUENCE [LARGE SCALE GENOMIC DNA]</scope>
</reference>
<organism evidence="1 2">
    <name type="scientific">Lasallia pustulata</name>
    <dbReference type="NCBI Taxonomy" id="136370"/>
    <lineage>
        <taxon>Eukaryota</taxon>
        <taxon>Fungi</taxon>
        <taxon>Dikarya</taxon>
        <taxon>Ascomycota</taxon>
        <taxon>Pezizomycotina</taxon>
        <taxon>Lecanoromycetes</taxon>
        <taxon>OSLEUM clade</taxon>
        <taxon>Umbilicariomycetidae</taxon>
        <taxon>Umbilicariales</taxon>
        <taxon>Umbilicariaceae</taxon>
        <taxon>Lasallia</taxon>
    </lineage>
</organism>
<dbReference type="Proteomes" id="UP000192927">
    <property type="component" value="Unassembled WGS sequence"/>
</dbReference>
<protein>
    <submittedName>
        <fullName evidence="1">Uncharacterized protein</fullName>
    </submittedName>
</protein>
<dbReference type="AlphaFoldDB" id="A0A1W5CZH5"/>
<name>A0A1W5CZH5_9LECA</name>
<proteinExistence type="predicted"/>
<dbReference type="EMBL" id="FWEW01000869">
    <property type="protein sequence ID" value="SLM36039.1"/>
    <property type="molecule type" value="Genomic_DNA"/>
</dbReference>
<sequence>MNHSAGDQSPKFTFCDDDGRAKIEEYVPTSKFRPGDQAYFCVRGTEIREGPYTVSSVPTVRKYTLSLANGQPVKDGNVVEEEDLERVENTQSMG</sequence>
<accession>A0A1W5CZH5</accession>
<keyword evidence="2" id="KW-1185">Reference proteome</keyword>